<dbReference type="PANTHER" id="PTHR30055">
    <property type="entry name" value="HTH-TYPE TRANSCRIPTIONAL REGULATOR RUTR"/>
    <property type="match status" value="1"/>
</dbReference>
<evidence type="ECO:0000259" key="5">
    <source>
        <dbReference type="PROSITE" id="PS50977"/>
    </source>
</evidence>
<evidence type="ECO:0000256" key="4">
    <source>
        <dbReference type="PROSITE-ProRule" id="PRU00335"/>
    </source>
</evidence>
<dbReference type="Pfam" id="PF00440">
    <property type="entry name" value="TetR_N"/>
    <property type="match status" value="1"/>
</dbReference>
<dbReference type="GO" id="GO:0000976">
    <property type="term" value="F:transcription cis-regulatory region binding"/>
    <property type="evidence" value="ECO:0007669"/>
    <property type="project" value="TreeGrafter"/>
</dbReference>
<dbReference type="RefSeq" id="WP_136782516.1">
    <property type="nucleotide sequence ID" value="NZ_SWCO01000007.1"/>
</dbReference>
<keyword evidence="3" id="KW-0804">Transcription</keyword>
<dbReference type="PROSITE" id="PS50977">
    <property type="entry name" value="HTH_TETR_2"/>
    <property type="match status" value="1"/>
</dbReference>
<keyword evidence="1" id="KW-0805">Transcription regulation</keyword>
<dbReference type="GO" id="GO:0003700">
    <property type="term" value="F:DNA-binding transcription factor activity"/>
    <property type="evidence" value="ECO:0007669"/>
    <property type="project" value="TreeGrafter"/>
</dbReference>
<evidence type="ECO:0000256" key="3">
    <source>
        <dbReference type="ARBA" id="ARBA00023163"/>
    </source>
</evidence>
<evidence type="ECO:0000256" key="2">
    <source>
        <dbReference type="ARBA" id="ARBA00023125"/>
    </source>
</evidence>
<dbReference type="AlphaFoldDB" id="A0A4U0ZGY8"/>
<proteinExistence type="predicted"/>
<name>A0A4U0ZGY8_9ALTE</name>
<comment type="caution">
    <text evidence="6">The sequence shown here is derived from an EMBL/GenBank/DDBJ whole genome shotgun (WGS) entry which is preliminary data.</text>
</comment>
<evidence type="ECO:0000256" key="1">
    <source>
        <dbReference type="ARBA" id="ARBA00023015"/>
    </source>
</evidence>
<dbReference type="PANTHER" id="PTHR30055:SF238">
    <property type="entry name" value="MYCOFACTOCIN BIOSYNTHESIS TRANSCRIPTIONAL REGULATOR MFTR-RELATED"/>
    <property type="match status" value="1"/>
</dbReference>
<evidence type="ECO:0000313" key="6">
    <source>
        <dbReference type="EMBL" id="TKB02703.1"/>
    </source>
</evidence>
<gene>
    <name evidence="6" type="ORF">E5672_12620</name>
</gene>
<sequence length="213" mass="23679">MNSTNVSGENRITRKKHKTRIKLLTVATELIARKGFETLTADDIADGADVGRRTFYNYFEGKVDCIIEAVRVRYEAYARAHTEQLSQVLIGSDVDSADVVARMANAMFNSIATDPITEKLTAYPHILNNAITESQRDFLTANIASGVIRGRFQPVASPEIAEPITSWGFIGLVIASIHRQSQVPDGMEWARFVLTMLGLSHHEIDALNIFQEL</sequence>
<dbReference type="OrthoDB" id="63332at2"/>
<feature type="DNA-binding region" description="H-T-H motif" evidence="4">
    <location>
        <begin position="40"/>
        <end position="59"/>
    </location>
</feature>
<dbReference type="PRINTS" id="PR00455">
    <property type="entry name" value="HTHTETR"/>
</dbReference>
<organism evidence="6 7">
    <name type="scientific">Alteromonas portus</name>
    <dbReference type="NCBI Taxonomy" id="2565549"/>
    <lineage>
        <taxon>Bacteria</taxon>
        <taxon>Pseudomonadati</taxon>
        <taxon>Pseudomonadota</taxon>
        <taxon>Gammaproteobacteria</taxon>
        <taxon>Alteromonadales</taxon>
        <taxon>Alteromonadaceae</taxon>
        <taxon>Alteromonas/Salinimonas group</taxon>
        <taxon>Alteromonas</taxon>
    </lineage>
</organism>
<protein>
    <submittedName>
        <fullName evidence="6">TetR/AcrR family transcriptional regulator</fullName>
    </submittedName>
</protein>
<dbReference type="SUPFAM" id="SSF46689">
    <property type="entry name" value="Homeodomain-like"/>
    <property type="match status" value="1"/>
</dbReference>
<keyword evidence="2 4" id="KW-0238">DNA-binding</keyword>
<dbReference type="InterPro" id="IPR009057">
    <property type="entry name" value="Homeodomain-like_sf"/>
</dbReference>
<evidence type="ECO:0000313" key="7">
    <source>
        <dbReference type="Proteomes" id="UP000305471"/>
    </source>
</evidence>
<dbReference type="Proteomes" id="UP000305471">
    <property type="component" value="Unassembled WGS sequence"/>
</dbReference>
<reference evidence="6 7" key="1">
    <citation type="submission" date="2019-04" db="EMBL/GenBank/DDBJ databases">
        <title>Alteromonas portus sp. nov., an alginate lyase-excreting marine bacterium.</title>
        <authorList>
            <person name="Huang H."/>
            <person name="Mo K."/>
            <person name="Bao S."/>
        </authorList>
    </citation>
    <scope>NUCLEOTIDE SEQUENCE [LARGE SCALE GENOMIC DNA]</scope>
    <source>
        <strain evidence="6 7">HB161718</strain>
    </source>
</reference>
<accession>A0A4U0ZGY8</accession>
<dbReference type="Gene3D" id="1.10.357.10">
    <property type="entry name" value="Tetracycline Repressor, domain 2"/>
    <property type="match status" value="1"/>
</dbReference>
<feature type="domain" description="HTH tetR-type" evidence="5">
    <location>
        <begin position="17"/>
        <end position="77"/>
    </location>
</feature>
<dbReference type="EMBL" id="SWCO01000007">
    <property type="protein sequence ID" value="TKB02703.1"/>
    <property type="molecule type" value="Genomic_DNA"/>
</dbReference>
<keyword evidence="7" id="KW-1185">Reference proteome</keyword>
<dbReference type="InterPro" id="IPR050109">
    <property type="entry name" value="HTH-type_TetR-like_transc_reg"/>
</dbReference>
<dbReference type="InterPro" id="IPR001647">
    <property type="entry name" value="HTH_TetR"/>
</dbReference>